<evidence type="ECO:0000313" key="3">
    <source>
        <dbReference type="EMBL" id="PPK54990.1"/>
    </source>
</evidence>
<dbReference type="InterPro" id="IPR025489">
    <property type="entry name" value="DUF4381"/>
</dbReference>
<dbReference type="EMBL" id="PTIU01000008">
    <property type="protein sequence ID" value="PPK54990.1"/>
    <property type="molecule type" value="Genomic_DNA"/>
</dbReference>
<organism evidence="3 4">
    <name type="scientific">Marinobacter persicus</name>
    <dbReference type="NCBI Taxonomy" id="930118"/>
    <lineage>
        <taxon>Bacteria</taxon>
        <taxon>Pseudomonadati</taxon>
        <taxon>Pseudomonadota</taxon>
        <taxon>Gammaproteobacteria</taxon>
        <taxon>Pseudomonadales</taxon>
        <taxon>Marinobacteraceae</taxon>
        <taxon>Marinobacter</taxon>
    </lineage>
</organism>
<reference evidence="3 4" key="2">
    <citation type="submission" date="2018-02" db="EMBL/GenBank/DDBJ databases">
        <title>Subsurface microbial communities from deep shales in Ohio and West Virginia, USA.</title>
        <authorList>
            <person name="Wrighton K."/>
        </authorList>
    </citation>
    <scope>NUCLEOTIDE SEQUENCE [LARGE SCALE GENOMIC DNA]</scope>
    <source>
        <strain evidence="3 4">UTICA-S1B9</strain>
    </source>
</reference>
<keyword evidence="1" id="KW-0472">Membrane</keyword>
<dbReference type="AlphaFoldDB" id="A0A2S6G744"/>
<dbReference type="OrthoDB" id="283083at2"/>
<gene>
    <name evidence="3" type="ORF">B0H24_100850</name>
    <name evidence="2" type="ORF">BY455_10850</name>
</gene>
<keyword evidence="5" id="KW-1185">Reference proteome</keyword>
<evidence type="ECO:0000313" key="4">
    <source>
        <dbReference type="Proteomes" id="UP000239446"/>
    </source>
</evidence>
<protein>
    <submittedName>
        <fullName evidence="3">Uncharacterized protein DUF4381</fullName>
    </submittedName>
</protein>
<evidence type="ECO:0000256" key="1">
    <source>
        <dbReference type="SAM" id="Phobius"/>
    </source>
</evidence>
<keyword evidence="1" id="KW-1133">Transmembrane helix</keyword>
<evidence type="ECO:0000313" key="2">
    <source>
        <dbReference type="EMBL" id="PPK51954.1"/>
    </source>
</evidence>
<evidence type="ECO:0000313" key="5">
    <source>
        <dbReference type="Proteomes" id="UP000239648"/>
    </source>
</evidence>
<dbReference type="Proteomes" id="UP000239446">
    <property type="component" value="Unassembled WGS sequence"/>
</dbReference>
<dbReference type="Proteomes" id="UP000239648">
    <property type="component" value="Unassembled WGS sequence"/>
</dbReference>
<keyword evidence="1" id="KW-0812">Transmembrane</keyword>
<dbReference type="RefSeq" id="WP_104415852.1">
    <property type="nucleotide sequence ID" value="NZ_PTIT01000008.1"/>
</dbReference>
<sequence>MNGQDPLSQLRDIQLPETGGWWPPAPGWWVLAILLFLLVVGSLLWWRRRRRHTQWHRDAMAELRQLEQRAEPHPDWFGELNTLLKRAARHAFPERRPESLSGNAWRDFLLETMPLGTGDEEAIQAMITACWQPVPTLPPTEATDIAKAWLEARS</sequence>
<accession>A0A2S6G744</accession>
<comment type="caution">
    <text evidence="3">The sequence shown here is derived from an EMBL/GenBank/DDBJ whole genome shotgun (WGS) entry which is preliminary data.</text>
</comment>
<proteinExistence type="predicted"/>
<name>A0A2S6G744_9GAMM</name>
<reference evidence="2 5" key="1">
    <citation type="submission" date="2018-02" db="EMBL/GenBank/DDBJ databases">
        <title>Deep subsurface shale carbon reservoir microbial communities from Ohio and West Virginia, USA.</title>
        <authorList>
            <person name="Wrighton K."/>
        </authorList>
    </citation>
    <scope>NUCLEOTIDE SEQUENCE [LARGE SCALE GENOMIC DNA]</scope>
    <source>
        <strain evidence="2 5">UTICA-S1B6</strain>
    </source>
</reference>
<feature type="transmembrane region" description="Helical" evidence="1">
    <location>
        <begin position="27"/>
        <end position="46"/>
    </location>
</feature>
<dbReference type="EMBL" id="PTIT01000008">
    <property type="protein sequence ID" value="PPK51954.1"/>
    <property type="molecule type" value="Genomic_DNA"/>
</dbReference>
<dbReference type="Pfam" id="PF14316">
    <property type="entry name" value="DUF4381"/>
    <property type="match status" value="1"/>
</dbReference>